<dbReference type="Proteomes" id="UP000831785">
    <property type="component" value="Chromosome"/>
</dbReference>
<protein>
    <submittedName>
        <fullName evidence="2">SBBP repeat-containing protein</fullName>
    </submittedName>
</protein>
<sequence length="568" mass="60947">MKHSLLFVFLLFTWFGTTRTAQAQLPMQPVAFSSGGYDNVISATYDAQGRLYLIGHMGFNQNTASPTPPAIRTASGNTTLDNGFNSGTYFIAVYGPTGQLEKMHPYYMGYGGTLRSIAVDQAGNIYLTGTESQYTFMVRKINRTFQTLWTLTQGTNGGAWGNKVLVDAQGNVYVAGTSQSWSMFGLTMRQRSCCLENDFLIKVNAQGTLQWIRAGLGGPNDLITDSSANSIAFDRAGNVVMVGTLSGTGTYGNLTLSGGSGNIIAVKYNPTGNVLWGRVYGNATYPSRGSTQAMDVATDEADNLYICGNFYGPQQFGTVTLNTASYYRDALLLKLNSEGTPLWARAGGYTAGTNLSASAYASVAYRDGKIKVAGYSQSTPGLYESNPVVASYEANGRFAWATNLRPGTVATGNKILIDENQTSHVFGFFKNTFQIGATAFPSYGGQQDAFYVQVLDSARYGASCLIRGTLYQDANRDCRLGSGELGLGGIIVEALPGPRYGITDSLGRYLIATDTGRYTVRALLPQRPGQQITPLCPASGVSDTLYFPTPGASSQAWILDMSSTLPRT</sequence>
<dbReference type="RefSeq" id="WP_244719005.1">
    <property type="nucleotide sequence ID" value="NZ_CP095049.1"/>
</dbReference>
<dbReference type="Gene3D" id="2.120.10.30">
    <property type="entry name" value="TolB, C-terminal domain"/>
    <property type="match status" value="1"/>
</dbReference>
<dbReference type="PANTHER" id="PTHR35580">
    <property type="entry name" value="CELL SURFACE GLYCOPROTEIN (S-LAYER PROTEIN)-LIKE PROTEIN"/>
    <property type="match status" value="1"/>
</dbReference>
<gene>
    <name evidence="2" type="ORF">MUN80_02135</name>
</gene>
<accession>A0ABY4FBL1</accession>
<dbReference type="InterPro" id="IPR052918">
    <property type="entry name" value="Motility_Chemotaxis_Reg"/>
</dbReference>
<keyword evidence="3" id="KW-1185">Reference proteome</keyword>
<proteinExistence type="predicted"/>
<evidence type="ECO:0000313" key="2">
    <source>
        <dbReference type="EMBL" id="UOQ53566.1"/>
    </source>
</evidence>
<evidence type="ECO:0000313" key="3">
    <source>
        <dbReference type="Proteomes" id="UP000831785"/>
    </source>
</evidence>
<dbReference type="PANTHER" id="PTHR35580:SF1">
    <property type="entry name" value="PHYTASE-LIKE DOMAIN-CONTAINING PROTEIN"/>
    <property type="match status" value="1"/>
</dbReference>
<dbReference type="InterPro" id="IPR011042">
    <property type="entry name" value="6-blade_b-propeller_TolB-like"/>
</dbReference>
<dbReference type="EMBL" id="CP095049">
    <property type="protein sequence ID" value="UOQ53566.1"/>
    <property type="molecule type" value="Genomic_DNA"/>
</dbReference>
<feature type="signal peptide" evidence="1">
    <location>
        <begin position="1"/>
        <end position="23"/>
    </location>
</feature>
<feature type="chain" id="PRO_5046093154" evidence="1">
    <location>
        <begin position="24"/>
        <end position="568"/>
    </location>
</feature>
<name>A0ABY4FBL1_9BACT</name>
<reference evidence="2 3" key="1">
    <citation type="submission" date="2022-04" db="EMBL/GenBank/DDBJ databases">
        <title>Hymenobacter sp. isolated from the air.</title>
        <authorList>
            <person name="Won M."/>
            <person name="Lee C.-M."/>
            <person name="Woen H.-Y."/>
            <person name="Kwon S.-W."/>
        </authorList>
    </citation>
    <scope>NUCLEOTIDE SEQUENCE [LARGE SCALE GENOMIC DNA]</scope>
    <source>
        <strain evidence="3">5116 S-27</strain>
    </source>
</reference>
<organism evidence="2 3">
    <name type="scientific">Hymenobacter cellulosivorans</name>
    <dbReference type="NCBI Taxonomy" id="2932249"/>
    <lineage>
        <taxon>Bacteria</taxon>
        <taxon>Pseudomonadati</taxon>
        <taxon>Bacteroidota</taxon>
        <taxon>Cytophagia</taxon>
        <taxon>Cytophagales</taxon>
        <taxon>Hymenobacteraceae</taxon>
        <taxon>Hymenobacter</taxon>
    </lineage>
</organism>
<dbReference type="SUPFAM" id="SSF63829">
    <property type="entry name" value="Calcium-dependent phosphotriesterase"/>
    <property type="match status" value="1"/>
</dbReference>
<keyword evidence="1" id="KW-0732">Signal</keyword>
<evidence type="ECO:0000256" key="1">
    <source>
        <dbReference type="SAM" id="SignalP"/>
    </source>
</evidence>